<protein>
    <submittedName>
        <fullName evidence="3">Rho termination factor-like protein</fullName>
    </submittedName>
</protein>
<feature type="coiled-coil region" evidence="1">
    <location>
        <begin position="74"/>
        <end position="108"/>
    </location>
</feature>
<evidence type="ECO:0000259" key="2">
    <source>
        <dbReference type="SMART" id="SM00959"/>
    </source>
</evidence>
<evidence type="ECO:0000256" key="1">
    <source>
        <dbReference type="SAM" id="Coils"/>
    </source>
</evidence>
<reference evidence="3 4" key="1">
    <citation type="submission" date="2018-04" db="EMBL/GenBank/DDBJ databases">
        <title>Genomic Encyclopedia of Type Strains, Phase IV (KMG-IV): sequencing the most valuable type-strain genomes for metagenomic binning, comparative biology and taxonomic classification.</title>
        <authorList>
            <person name="Goeker M."/>
        </authorList>
    </citation>
    <scope>NUCLEOTIDE SEQUENCE [LARGE SCALE GENOMIC DNA]</scope>
    <source>
        <strain evidence="3 4">DSM 14823</strain>
    </source>
</reference>
<proteinExistence type="predicted"/>
<dbReference type="Proteomes" id="UP000245959">
    <property type="component" value="Unassembled WGS sequence"/>
</dbReference>
<dbReference type="GeneID" id="78296764"/>
<evidence type="ECO:0000313" key="4">
    <source>
        <dbReference type="Proteomes" id="UP000245959"/>
    </source>
</evidence>
<sequence length="154" mass="16753">MNAARFMKNTATGVVMPYNPAVMKVSPHVAECTAEGVLIGRAPVAENTMLERITELQAKFEQETLRSGRFETAAQNALAEVERLTGENQALAEENAALREKVAKLEAAAPPLSERLNAMKVAELRQLAAERGIEKPDDLKKEELIAAIIAQGEK</sequence>
<dbReference type="GO" id="GO:0006353">
    <property type="term" value="P:DNA-templated transcription termination"/>
    <property type="evidence" value="ECO:0007669"/>
    <property type="project" value="InterPro"/>
</dbReference>
<dbReference type="Pfam" id="PF07498">
    <property type="entry name" value="Rho_N"/>
    <property type="match status" value="1"/>
</dbReference>
<name>A0A2U1AK02_9BACT</name>
<dbReference type="Gene3D" id="1.10.720.10">
    <property type="match status" value="1"/>
</dbReference>
<dbReference type="SMART" id="SM00959">
    <property type="entry name" value="Rho_N"/>
    <property type="match status" value="1"/>
</dbReference>
<keyword evidence="4" id="KW-1185">Reference proteome</keyword>
<dbReference type="InterPro" id="IPR036269">
    <property type="entry name" value="Rho_N_sf"/>
</dbReference>
<feature type="domain" description="Rho termination factor-like N-terminal" evidence="2">
    <location>
        <begin position="115"/>
        <end position="153"/>
    </location>
</feature>
<dbReference type="RefSeq" id="WP_207776168.1">
    <property type="nucleotide sequence ID" value="NZ_CABMMC010000001.1"/>
</dbReference>
<accession>A0A2U1AK02</accession>
<dbReference type="InterPro" id="IPR011112">
    <property type="entry name" value="Rho-like_N"/>
</dbReference>
<gene>
    <name evidence="3" type="ORF">C8D82_13448</name>
</gene>
<dbReference type="SUPFAM" id="SSF68912">
    <property type="entry name" value="Rho N-terminal domain-like"/>
    <property type="match status" value="1"/>
</dbReference>
<keyword evidence="1" id="KW-0175">Coiled coil</keyword>
<organism evidence="3 4">
    <name type="scientific">Victivallis vadensis</name>
    <dbReference type="NCBI Taxonomy" id="172901"/>
    <lineage>
        <taxon>Bacteria</taxon>
        <taxon>Pseudomonadati</taxon>
        <taxon>Lentisphaerota</taxon>
        <taxon>Lentisphaeria</taxon>
        <taxon>Victivallales</taxon>
        <taxon>Victivallaceae</taxon>
        <taxon>Victivallis</taxon>
    </lineage>
</organism>
<evidence type="ECO:0000313" key="3">
    <source>
        <dbReference type="EMBL" id="PVY36641.1"/>
    </source>
</evidence>
<dbReference type="AlphaFoldDB" id="A0A2U1AK02"/>
<dbReference type="EMBL" id="QEKH01000034">
    <property type="protein sequence ID" value="PVY36641.1"/>
    <property type="molecule type" value="Genomic_DNA"/>
</dbReference>
<comment type="caution">
    <text evidence="3">The sequence shown here is derived from an EMBL/GenBank/DDBJ whole genome shotgun (WGS) entry which is preliminary data.</text>
</comment>